<evidence type="ECO:0000256" key="6">
    <source>
        <dbReference type="SAM" id="Phobius"/>
    </source>
</evidence>
<evidence type="ECO:0000313" key="8">
    <source>
        <dbReference type="EMBL" id="MFD0902466.1"/>
    </source>
</evidence>
<evidence type="ECO:0000256" key="5">
    <source>
        <dbReference type="SAM" id="MobiDB-lite"/>
    </source>
</evidence>
<dbReference type="PIRSF" id="PIRSF002741">
    <property type="entry name" value="MppA"/>
    <property type="match status" value="1"/>
</dbReference>
<dbReference type="Pfam" id="PF00496">
    <property type="entry name" value="SBP_bac_5"/>
    <property type="match status" value="1"/>
</dbReference>
<keyword evidence="3" id="KW-0813">Transport</keyword>
<dbReference type="CDD" id="cd00995">
    <property type="entry name" value="PBP2_NikA_DppA_OppA_like"/>
    <property type="match status" value="1"/>
</dbReference>
<dbReference type="InterPro" id="IPR039424">
    <property type="entry name" value="SBP_5"/>
</dbReference>
<dbReference type="InterPro" id="IPR000914">
    <property type="entry name" value="SBP_5_dom"/>
</dbReference>
<organism evidence="8 9">
    <name type="scientific">Actinomadura sediminis</name>
    <dbReference type="NCBI Taxonomy" id="1038904"/>
    <lineage>
        <taxon>Bacteria</taxon>
        <taxon>Bacillati</taxon>
        <taxon>Actinomycetota</taxon>
        <taxon>Actinomycetes</taxon>
        <taxon>Streptosporangiales</taxon>
        <taxon>Thermomonosporaceae</taxon>
        <taxon>Actinomadura</taxon>
    </lineage>
</organism>
<protein>
    <submittedName>
        <fullName evidence="8">ABC transporter substrate-binding protein</fullName>
    </submittedName>
</protein>
<feature type="region of interest" description="Disordered" evidence="5">
    <location>
        <begin position="1"/>
        <end position="29"/>
    </location>
</feature>
<proteinExistence type="inferred from homology"/>
<evidence type="ECO:0000256" key="4">
    <source>
        <dbReference type="ARBA" id="ARBA00022729"/>
    </source>
</evidence>
<dbReference type="InterPro" id="IPR030678">
    <property type="entry name" value="Peptide/Ni-bd"/>
</dbReference>
<feature type="domain" description="Solute-binding protein family 5" evidence="7">
    <location>
        <begin position="116"/>
        <end position="483"/>
    </location>
</feature>
<keyword evidence="6" id="KW-0472">Membrane</keyword>
<keyword evidence="6" id="KW-0812">Transmembrane</keyword>
<feature type="compositionally biased region" description="Low complexity" evidence="5">
    <location>
        <begin position="1"/>
        <end position="15"/>
    </location>
</feature>
<keyword evidence="6" id="KW-1133">Transmembrane helix</keyword>
<dbReference type="Gene3D" id="3.40.190.10">
    <property type="entry name" value="Periplasmic binding protein-like II"/>
    <property type="match status" value="1"/>
</dbReference>
<feature type="non-terminal residue" evidence="8">
    <location>
        <position position="1"/>
    </location>
</feature>
<evidence type="ECO:0000256" key="1">
    <source>
        <dbReference type="ARBA" id="ARBA00004196"/>
    </source>
</evidence>
<accession>A0ABW3ERT0</accession>
<evidence type="ECO:0000256" key="2">
    <source>
        <dbReference type="ARBA" id="ARBA00005695"/>
    </source>
</evidence>
<comment type="subcellular location">
    <subcellularLocation>
        <location evidence="1">Cell envelope</location>
    </subcellularLocation>
</comment>
<dbReference type="RefSeq" id="WP_378300278.1">
    <property type="nucleotide sequence ID" value="NZ_JBHTJA010000036.1"/>
</dbReference>
<evidence type="ECO:0000313" key="9">
    <source>
        <dbReference type="Proteomes" id="UP001596972"/>
    </source>
</evidence>
<keyword evidence="4" id="KW-0732">Signal</keyword>
<dbReference type="Gene3D" id="3.10.105.10">
    <property type="entry name" value="Dipeptide-binding Protein, Domain 3"/>
    <property type="match status" value="1"/>
</dbReference>
<comment type="similarity">
    <text evidence="2">Belongs to the bacterial solute-binding protein 5 family.</text>
</comment>
<keyword evidence="9" id="KW-1185">Reference proteome</keyword>
<dbReference type="SUPFAM" id="SSF53850">
    <property type="entry name" value="Periplasmic binding protein-like II"/>
    <property type="match status" value="1"/>
</dbReference>
<reference evidence="9" key="1">
    <citation type="journal article" date="2019" name="Int. J. Syst. Evol. Microbiol.">
        <title>The Global Catalogue of Microorganisms (GCM) 10K type strain sequencing project: providing services to taxonomists for standard genome sequencing and annotation.</title>
        <authorList>
            <consortium name="The Broad Institute Genomics Platform"/>
            <consortium name="The Broad Institute Genome Sequencing Center for Infectious Disease"/>
            <person name="Wu L."/>
            <person name="Ma J."/>
        </authorList>
    </citation>
    <scope>NUCLEOTIDE SEQUENCE [LARGE SCALE GENOMIC DNA]</scope>
    <source>
        <strain evidence="9">JCM 31202</strain>
    </source>
</reference>
<dbReference type="EMBL" id="JBHTJA010000036">
    <property type="protein sequence ID" value="MFD0902466.1"/>
    <property type="molecule type" value="Genomic_DNA"/>
</dbReference>
<evidence type="ECO:0000259" key="7">
    <source>
        <dbReference type="Pfam" id="PF00496"/>
    </source>
</evidence>
<dbReference type="Proteomes" id="UP001596972">
    <property type="component" value="Unassembled WGS sequence"/>
</dbReference>
<sequence>GGTWPGRSGPSWPGGEFTEPSRGRRGRPRTRVLAGAGGAALVALVLAGTAILVRLGGGEETGPPTGRTGGTLAMTAPAPLGSGDRIDPSHSYSGTERFLGKQLYTGLTAVGADGRVRNMLATEIRPEESCREWHIVLRNGTTFSDGQPVDGQAFARGWARAAVAKEGAGPYLMADIEGFEAVSSGDADDFSGVKVTPNGLSVRLTSPNCDFPARLADPVFAPLPPSAGGPDNEAFNRRPIGNGPFLLESYTPGKEAVLARNGAWAFGETKLDRVEVRLVPDSALSRGLFQADEIGWGHLTGLSDAGAAADDPAFTTRPLPYVRMLVPLTARGPMKSREARLAVSYALDRAELARVTGGGDLPARGLVPQSLPGFGRPGTCASCDAADAERAKRLAADADLGTGTTVRLSYRTTQDEEKLAEVIKERLESVLGWKIELKGTPLTEYAEFRDGLVADDASGLALFAWGPDYASPYTMLWPLLGGTLVASGDNDYNNLSGWKNDRFDELMGQAVRTASGQERTDLYRQAEKLALDDMALVPLINEGAAALVSERYVNLEMDYDGDPTLATAALK</sequence>
<dbReference type="PANTHER" id="PTHR30290">
    <property type="entry name" value="PERIPLASMIC BINDING COMPONENT OF ABC TRANSPORTER"/>
    <property type="match status" value="1"/>
</dbReference>
<gene>
    <name evidence="8" type="ORF">ACFQ11_18850</name>
</gene>
<feature type="transmembrane region" description="Helical" evidence="6">
    <location>
        <begin position="32"/>
        <end position="53"/>
    </location>
</feature>
<evidence type="ECO:0000256" key="3">
    <source>
        <dbReference type="ARBA" id="ARBA00022448"/>
    </source>
</evidence>
<comment type="caution">
    <text evidence="8">The sequence shown here is derived from an EMBL/GenBank/DDBJ whole genome shotgun (WGS) entry which is preliminary data.</text>
</comment>
<dbReference type="PANTHER" id="PTHR30290:SF10">
    <property type="entry name" value="PERIPLASMIC OLIGOPEPTIDE-BINDING PROTEIN-RELATED"/>
    <property type="match status" value="1"/>
</dbReference>
<name>A0ABW3ERT0_9ACTN</name>